<protein>
    <recommendedName>
        <fullName evidence="4">DUF4408 domain-containing protein</fullName>
    </recommendedName>
</protein>
<keyword evidence="1" id="KW-0472">Membrane</keyword>
<proteinExistence type="predicted"/>
<dbReference type="PANTHER" id="PTHR35762">
    <property type="entry name" value="TRANSMEMBRANE PROTEIN"/>
    <property type="match status" value="1"/>
</dbReference>
<feature type="transmembrane region" description="Helical" evidence="1">
    <location>
        <begin position="63"/>
        <end position="83"/>
    </location>
</feature>
<organism evidence="2 3">
    <name type="scientific">Ficus carica</name>
    <name type="common">Common fig</name>
    <dbReference type="NCBI Taxonomy" id="3494"/>
    <lineage>
        <taxon>Eukaryota</taxon>
        <taxon>Viridiplantae</taxon>
        <taxon>Streptophyta</taxon>
        <taxon>Embryophyta</taxon>
        <taxon>Tracheophyta</taxon>
        <taxon>Spermatophyta</taxon>
        <taxon>Magnoliopsida</taxon>
        <taxon>eudicotyledons</taxon>
        <taxon>Gunneridae</taxon>
        <taxon>Pentapetalae</taxon>
        <taxon>rosids</taxon>
        <taxon>fabids</taxon>
        <taxon>Rosales</taxon>
        <taxon>Moraceae</taxon>
        <taxon>Ficeae</taxon>
        <taxon>Ficus</taxon>
    </lineage>
</organism>
<dbReference type="PROSITE" id="PS51257">
    <property type="entry name" value="PROKAR_LIPOPROTEIN"/>
    <property type="match status" value="1"/>
</dbReference>
<keyword evidence="1" id="KW-1133">Transmembrane helix</keyword>
<reference evidence="2" key="1">
    <citation type="submission" date="2023-07" db="EMBL/GenBank/DDBJ databases">
        <title>draft genome sequence of fig (Ficus carica).</title>
        <authorList>
            <person name="Takahashi T."/>
            <person name="Nishimura K."/>
        </authorList>
    </citation>
    <scope>NUCLEOTIDE SEQUENCE</scope>
</reference>
<accession>A0AA88AQB6</accession>
<name>A0AA88AQB6_FICCA</name>
<keyword evidence="3" id="KW-1185">Reference proteome</keyword>
<dbReference type="EMBL" id="BTGU01000064">
    <property type="protein sequence ID" value="GMN56595.1"/>
    <property type="molecule type" value="Genomic_DNA"/>
</dbReference>
<keyword evidence="1" id="KW-0812">Transmembrane</keyword>
<dbReference type="PANTHER" id="PTHR35762:SF2">
    <property type="entry name" value="TRANSMEMBRANE PROTEIN"/>
    <property type="match status" value="1"/>
</dbReference>
<sequence length="212" mass="24642">MNSIKIEKMKAIKEYKRNQLLKNLFLYSMTGLACVFYSTPFWLPTVSSSMEVLFFVYLPKLKSIFFSSKFVFILGNLIIVALIGESKILSSNSTTSPTSSEAYFEEYMTRKRNLQKFSSSAPNQEIIVKKEKYNIVEETKKVCTFEVKPKLESKSRVYPTVFKNLGHKDDHLPTEDLKKRADDFIARVNKQRIFEARELLCDVEWSKIVTNI</sequence>
<feature type="transmembrane region" description="Helical" evidence="1">
    <location>
        <begin position="20"/>
        <end position="43"/>
    </location>
</feature>
<dbReference type="Proteomes" id="UP001187192">
    <property type="component" value="Unassembled WGS sequence"/>
</dbReference>
<evidence type="ECO:0000313" key="3">
    <source>
        <dbReference type="Proteomes" id="UP001187192"/>
    </source>
</evidence>
<gene>
    <name evidence="2" type="ORF">TIFTF001_025711</name>
</gene>
<evidence type="ECO:0000313" key="2">
    <source>
        <dbReference type="EMBL" id="GMN56595.1"/>
    </source>
</evidence>
<comment type="caution">
    <text evidence="2">The sequence shown here is derived from an EMBL/GenBank/DDBJ whole genome shotgun (WGS) entry which is preliminary data.</text>
</comment>
<evidence type="ECO:0008006" key="4">
    <source>
        <dbReference type="Google" id="ProtNLM"/>
    </source>
</evidence>
<evidence type="ECO:0000256" key="1">
    <source>
        <dbReference type="SAM" id="Phobius"/>
    </source>
</evidence>
<dbReference type="AlphaFoldDB" id="A0AA88AQB6"/>